<evidence type="ECO:0000313" key="10">
    <source>
        <dbReference type="EMBL" id="CAG2226025.1"/>
    </source>
</evidence>
<dbReference type="InterPro" id="IPR013520">
    <property type="entry name" value="Ribonucl_H"/>
</dbReference>
<dbReference type="GO" id="GO:0008296">
    <property type="term" value="F:3'-5'-DNA exonuclease activity"/>
    <property type="evidence" value="ECO:0007669"/>
    <property type="project" value="TreeGrafter"/>
</dbReference>
<dbReference type="Gene3D" id="3.30.420.10">
    <property type="entry name" value="Ribonuclease H-like superfamily/Ribonuclease H"/>
    <property type="match status" value="2"/>
</dbReference>
<feature type="domain" description="Exonuclease" evidence="9">
    <location>
        <begin position="406"/>
        <end position="581"/>
    </location>
</feature>
<dbReference type="GO" id="GO:0003676">
    <property type="term" value="F:nucleic acid binding"/>
    <property type="evidence" value="ECO:0007669"/>
    <property type="project" value="InterPro"/>
</dbReference>
<dbReference type="GO" id="GO:0005737">
    <property type="term" value="C:cytoplasm"/>
    <property type="evidence" value="ECO:0007669"/>
    <property type="project" value="TreeGrafter"/>
</dbReference>
<dbReference type="GO" id="GO:0046872">
    <property type="term" value="F:metal ion binding"/>
    <property type="evidence" value="ECO:0007669"/>
    <property type="project" value="UniProtKB-KW"/>
</dbReference>
<reference evidence="10" key="1">
    <citation type="submission" date="2021-03" db="EMBL/GenBank/DDBJ databases">
        <authorList>
            <person name="Bekaert M."/>
        </authorList>
    </citation>
    <scope>NUCLEOTIDE SEQUENCE</scope>
</reference>
<dbReference type="InterPro" id="IPR049012">
    <property type="entry name" value="Mutator_transp_dom"/>
</dbReference>
<dbReference type="SMART" id="SM00479">
    <property type="entry name" value="EXOIII"/>
    <property type="match status" value="1"/>
</dbReference>
<comment type="cofactor">
    <cofactor evidence="1">
        <name>Mg(2+)</name>
        <dbReference type="ChEBI" id="CHEBI:18420"/>
    </cofactor>
</comment>
<dbReference type="InterPro" id="IPR036397">
    <property type="entry name" value="RNaseH_sf"/>
</dbReference>
<dbReference type="PANTHER" id="PTHR13058">
    <property type="entry name" value="THREE PRIME REPAIR EXONUCLEASE 1, 2"/>
    <property type="match status" value="1"/>
</dbReference>
<proteinExistence type="inferred from homology"/>
<keyword evidence="2" id="KW-0540">Nuclease</keyword>
<evidence type="ECO:0000256" key="1">
    <source>
        <dbReference type="ARBA" id="ARBA00001946"/>
    </source>
</evidence>
<dbReference type="Proteomes" id="UP000683360">
    <property type="component" value="Unassembled WGS sequence"/>
</dbReference>
<dbReference type="Pfam" id="PF20700">
    <property type="entry name" value="Mutator"/>
    <property type="match status" value="1"/>
</dbReference>
<gene>
    <name evidence="10" type="ORF">MEDL_39140</name>
</gene>
<sequence>MFSKYILAAIDLGLGEHQINGLLSILNIPTVSHCMIDNRIREVGDVIESVADKSMEEWTEKEKEMTRESDGNDNVTVSVDAAWQRRGSGRSYDSLTGHCSMIGSKTGKVINYKWRSKACRICQRAEISGNIPRVHKCNKNFTGSAKAMEPDMVVDMVKESRSKGANITAIIGDEDTTTIARLRAKVDPTIVKLSDSNHMKKPIRNRLYELKNKHSTLSPKVISYIMKCFNYLIAQGKGQPKKIEENLNALSKHPFGDHSSCSTDWCRFIADPSIKYKSLPYGKPLQDKALQKSLTTLFQKYILNSEKLANLGSTQSNESFNKSVAAKAPKNRFYGGSRSLAYRVAAAVAQKNTGHRYTVDVNVSVDCHQDFTRRNLQPEETYRPENEKPNQSSSTFEVREGVCYQSNTMIDTATEDSRTSHITQISARRGLETFSKYILPAREITPKAAEVTGLTFQNGSLYLLDKIVPAVGVKEGLTGFISFLEKSTNNVIFGHNIYNYDCPVLYNALDNCSLLDDFQSKIVGFVDTLKLFKLSFPNLGSYSQCKLCDTLINLSYDAHNAEDDVNALFRLVNEKIDNFTDVQKVFQSELSVFYNYVSLKQMNKNVPSLKQMLDDKVVTKRTANCIARSGLNLSHLRLAYSRNGRTGIKDIFSEPCGSKARVNVSSGLSPGLYTRKLATLRDIQARKRKAVAITTEAKLRRIALKASRNQSSSTFEVREGVCYQSNTMIDTATEDSRTSHITQISARRGLETFSKYILPAREMTPKAAEVTGLVFQNGSLYLLDKIVPAVGVKEGLTGFISFLEKSTNNVIFGHNIYNYDCPVLYNALDNSTLLDDFQSKIVGFVDTLKLFKLSFPNLASYSQCKLCDTLINLSYDAHNAEDDVNRFSD</sequence>
<comment type="similarity">
    <text evidence="7">Belongs to the exonuclease superfamily. TREX family.</text>
</comment>
<dbReference type="OrthoDB" id="6126764at2759"/>
<keyword evidence="4" id="KW-0378">Hydrolase</keyword>
<dbReference type="InterPro" id="IPR012337">
    <property type="entry name" value="RNaseH-like_sf"/>
</dbReference>
<evidence type="ECO:0000256" key="7">
    <source>
        <dbReference type="ARBA" id="ARBA00025769"/>
    </source>
</evidence>
<evidence type="ECO:0000313" key="11">
    <source>
        <dbReference type="Proteomes" id="UP000683360"/>
    </source>
</evidence>
<evidence type="ECO:0000256" key="4">
    <source>
        <dbReference type="ARBA" id="ARBA00022801"/>
    </source>
</evidence>
<evidence type="ECO:0000256" key="8">
    <source>
        <dbReference type="SAM" id="MobiDB-lite"/>
    </source>
</evidence>
<keyword evidence="6" id="KW-0460">Magnesium</keyword>
<dbReference type="InterPro" id="IPR057617">
    <property type="entry name" value="PML_C"/>
</dbReference>
<feature type="region of interest" description="Disordered" evidence="8">
    <location>
        <begin position="374"/>
        <end position="397"/>
    </location>
</feature>
<organism evidence="10 11">
    <name type="scientific">Mytilus edulis</name>
    <name type="common">Blue mussel</name>
    <dbReference type="NCBI Taxonomy" id="6550"/>
    <lineage>
        <taxon>Eukaryota</taxon>
        <taxon>Metazoa</taxon>
        <taxon>Spiralia</taxon>
        <taxon>Lophotrochozoa</taxon>
        <taxon>Mollusca</taxon>
        <taxon>Bivalvia</taxon>
        <taxon>Autobranchia</taxon>
        <taxon>Pteriomorphia</taxon>
        <taxon>Mytilida</taxon>
        <taxon>Mytiloidea</taxon>
        <taxon>Mytilidae</taxon>
        <taxon>Mytilinae</taxon>
        <taxon>Mytilus</taxon>
    </lineage>
</organism>
<keyword evidence="5" id="KW-0269">Exonuclease</keyword>
<feature type="compositionally biased region" description="Basic and acidic residues" evidence="8">
    <location>
        <begin position="374"/>
        <end position="388"/>
    </location>
</feature>
<evidence type="ECO:0000256" key="6">
    <source>
        <dbReference type="ARBA" id="ARBA00022842"/>
    </source>
</evidence>
<dbReference type="AlphaFoldDB" id="A0A8S3T3J8"/>
<accession>A0A8S3T3J8</accession>
<keyword evidence="11" id="KW-1185">Reference proteome</keyword>
<evidence type="ECO:0000256" key="3">
    <source>
        <dbReference type="ARBA" id="ARBA00022723"/>
    </source>
</evidence>
<dbReference type="InterPro" id="IPR040393">
    <property type="entry name" value="TREX1/2"/>
</dbReference>
<evidence type="ECO:0000256" key="5">
    <source>
        <dbReference type="ARBA" id="ARBA00022839"/>
    </source>
</evidence>
<evidence type="ECO:0000259" key="9">
    <source>
        <dbReference type="SMART" id="SM00479"/>
    </source>
</evidence>
<protein>
    <recommendedName>
        <fullName evidence="9">Exonuclease domain-containing protein</fullName>
    </recommendedName>
</protein>
<dbReference type="SUPFAM" id="SSF53098">
    <property type="entry name" value="Ribonuclease H-like"/>
    <property type="match status" value="2"/>
</dbReference>
<keyword evidence="3" id="KW-0479">Metal-binding</keyword>
<comment type="caution">
    <text evidence="10">The sequence shown here is derived from an EMBL/GenBank/DDBJ whole genome shotgun (WGS) entry which is preliminary data.</text>
</comment>
<dbReference type="CDD" id="cd06127">
    <property type="entry name" value="DEDDh"/>
    <property type="match status" value="2"/>
</dbReference>
<dbReference type="PANTHER" id="PTHR13058:SF22">
    <property type="entry name" value="EXODEOXYRIBONUCLEASE III"/>
    <property type="match status" value="1"/>
</dbReference>
<name>A0A8S3T3J8_MYTED</name>
<dbReference type="GO" id="GO:0006308">
    <property type="term" value="P:DNA catabolic process"/>
    <property type="evidence" value="ECO:0007669"/>
    <property type="project" value="TreeGrafter"/>
</dbReference>
<evidence type="ECO:0000256" key="2">
    <source>
        <dbReference type="ARBA" id="ARBA00022722"/>
    </source>
</evidence>
<dbReference type="Pfam" id="PF25244">
    <property type="entry name" value="PML_C"/>
    <property type="match status" value="1"/>
</dbReference>
<dbReference type="EMBL" id="CAJPWZ010001866">
    <property type="protein sequence ID" value="CAG2226025.1"/>
    <property type="molecule type" value="Genomic_DNA"/>
</dbReference>